<proteinExistence type="predicted"/>
<protein>
    <submittedName>
        <fullName evidence="1">Uncharacterized protein</fullName>
    </submittedName>
</protein>
<dbReference type="Proteomes" id="UP001152798">
    <property type="component" value="Chromosome 5"/>
</dbReference>
<sequence length="151" mass="16989">MSPSRPRPQLATYGLKVADFPRIKRDINNTIVLAEGDDLELSLPPMVKEASKSMEKIMKTDLYRRVVLRCPLIALPEPKITWYKLRVLIKRINRSMDTGVIGVDGVIVPVHVVRGGSDVLDVVITHLLLLVVMIVLAKPMRTKNVKLFPVQ</sequence>
<evidence type="ECO:0000313" key="2">
    <source>
        <dbReference type="Proteomes" id="UP001152798"/>
    </source>
</evidence>
<evidence type="ECO:0000313" key="1">
    <source>
        <dbReference type="EMBL" id="CAH1402500.1"/>
    </source>
</evidence>
<reference evidence="1" key="1">
    <citation type="submission" date="2022-01" db="EMBL/GenBank/DDBJ databases">
        <authorList>
            <person name="King R."/>
        </authorList>
    </citation>
    <scope>NUCLEOTIDE SEQUENCE</scope>
</reference>
<keyword evidence="2" id="KW-1185">Reference proteome</keyword>
<organism evidence="1 2">
    <name type="scientific">Nezara viridula</name>
    <name type="common">Southern green stink bug</name>
    <name type="synonym">Cimex viridulus</name>
    <dbReference type="NCBI Taxonomy" id="85310"/>
    <lineage>
        <taxon>Eukaryota</taxon>
        <taxon>Metazoa</taxon>
        <taxon>Ecdysozoa</taxon>
        <taxon>Arthropoda</taxon>
        <taxon>Hexapoda</taxon>
        <taxon>Insecta</taxon>
        <taxon>Pterygota</taxon>
        <taxon>Neoptera</taxon>
        <taxon>Paraneoptera</taxon>
        <taxon>Hemiptera</taxon>
        <taxon>Heteroptera</taxon>
        <taxon>Panheteroptera</taxon>
        <taxon>Pentatomomorpha</taxon>
        <taxon>Pentatomoidea</taxon>
        <taxon>Pentatomidae</taxon>
        <taxon>Pentatominae</taxon>
        <taxon>Nezara</taxon>
    </lineage>
</organism>
<dbReference type="EMBL" id="OV725081">
    <property type="protein sequence ID" value="CAH1402500.1"/>
    <property type="molecule type" value="Genomic_DNA"/>
</dbReference>
<accession>A0A9P0HIE2</accession>
<name>A0A9P0HIE2_NEZVI</name>
<gene>
    <name evidence="1" type="ORF">NEZAVI_LOCUS11309</name>
</gene>
<dbReference type="AlphaFoldDB" id="A0A9P0HIE2"/>